<dbReference type="GO" id="GO:0043023">
    <property type="term" value="F:ribosomal large subunit binding"/>
    <property type="evidence" value="ECO:0007669"/>
    <property type="project" value="TreeGrafter"/>
</dbReference>
<evidence type="ECO:0000313" key="4">
    <source>
        <dbReference type="Proteomes" id="UP000294558"/>
    </source>
</evidence>
<keyword evidence="2" id="KW-0810">Translation regulation</keyword>
<dbReference type="PANTHER" id="PTHR21043:SF0">
    <property type="entry name" value="MITOCHONDRIAL ASSEMBLY OF RIBOSOMAL LARGE SUBUNIT PROTEIN 1"/>
    <property type="match status" value="1"/>
</dbReference>
<name>A0A4R7HXE4_9ACTN</name>
<comment type="similarity">
    <text evidence="1 2">Belongs to the Iojap/RsfS family.</text>
</comment>
<dbReference type="Gene3D" id="3.30.460.10">
    <property type="entry name" value="Beta Polymerase, domain 2"/>
    <property type="match status" value="1"/>
</dbReference>
<dbReference type="InterPro" id="IPR043519">
    <property type="entry name" value="NT_sf"/>
</dbReference>
<keyword evidence="2" id="KW-0963">Cytoplasm</keyword>
<proteinExistence type="inferred from homology"/>
<dbReference type="InterPro" id="IPR004394">
    <property type="entry name" value="Iojap/RsfS/C7orf30"/>
</dbReference>
<dbReference type="PANTHER" id="PTHR21043">
    <property type="entry name" value="IOJAP SUPERFAMILY ORTHOLOG"/>
    <property type="match status" value="1"/>
</dbReference>
<evidence type="ECO:0000256" key="1">
    <source>
        <dbReference type="ARBA" id="ARBA00010574"/>
    </source>
</evidence>
<dbReference type="RefSeq" id="WP_133868147.1">
    <property type="nucleotide sequence ID" value="NZ_JAVJPS010000026.1"/>
</dbReference>
<evidence type="ECO:0000256" key="2">
    <source>
        <dbReference type="HAMAP-Rule" id="MF_01477"/>
    </source>
</evidence>
<dbReference type="HAMAP" id="MF_01477">
    <property type="entry name" value="Iojap_RsfS"/>
    <property type="match status" value="1"/>
</dbReference>
<dbReference type="GO" id="GO:0090071">
    <property type="term" value="P:negative regulation of ribosome biogenesis"/>
    <property type="evidence" value="ECO:0007669"/>
    <property type="project" value="UniProtKB-UniRule"/>
</dbReference>
<dbReference type="OrthoDB" id="9793681at2"/>
<keyword evidence="2" id="KW-0678">Repressor</keyword>
<evidence type="ECO:0000313" key="3">
    <source>
        <dbReference type="EMBL" id="TDT15715.1"/>
    </source>
</evidence>
<comment type="subcellular location">
    <subcellularLocation>
        <location evidence="2">Cytoplasm</location>
    </subcellularLocation>
</comment>
<comment type="subunit">
    <text evidence="2">Interacts with ribosomal protein uL14 (rplN).</text>
</comment>
<dbReference type="EMBL" id="SOAU01000001">
    <property type="protein sequence ID" value="TDT15715.1"/>
    <property type="molecule type" value="Genomic_DNA"/>
</dbReference>
<comment type="caution">
    <text evidence="3">The sequence shown here is derived from an EMBL/GenBank/DDBJ whole genome shotgun (WGS) entry which is preliminary data.</text>
</comment>
<keyword evidence="4" id="KW-1185">Reference proteome</keyword>
<dbReference type="GO" id="GO:0017148">
    <property type="term" value="P:negative regulation of translation"/>
    <property type="evidence" value="ECO:0007669"/>
    <property type="project" value="UniProtKB-UniRule"/>
</dbReference>
<organism evidence="3 4">
    <name type="scientific">Ilumatobacter fluminis</name>
    <dbReference type="NCBI Taxonomy" id="467091"/>
    <lineage>
        <taxon>Bacteria</taxon>
        <taxon>Bacillati</taxon>
        <taxon>Actinomycetota</taxon>
        <taxon>Acidimicrobiia</taxon>
        <taxon>Acidimicrobiales</taxon>
        <taxon>Ilumatobacteraceae</taxon>
        <taxon>Ilumatobacter</taxon>
    </lineage>
</organism>
<protein>
    <recommendedName>
        <fullName evidence="2">Ribosomal silencing factor RsfS</fullName>
    </recommendedName>
</protein>
<accession>A0A4R7HXE4</accession>
<dbReference type="Proteomes" id="UP000294558">
    <property type="component" value="Unassembled WGS sequence"/>
</dbReference>
<dbReference type="Pfam" id="PF02410">
    <property type="entry name" value="RsfS"/>
    <property type="match status" value="1"/>
</dbReference>
<dbReference type="NCBIfam" id="TIGR00090">
    <property type="entry name" value="rsfS_iojap_ybeB"/>
    <property type="match status" value="1"/>
</dbReference>
<dbReference type="GO" id="GO:0042256">
    <property type="term" value="P:cytosolic ribosome assembly"/>
    <property type="evidence" value="ECO:0007669"/>
    <property type="project" value="UniProtKB-UniRule"/>
</dbReference>
<sequence>MIDEDARSLALAAARAADDAHGSDIVVLHVGDVLGVTEYFVIAGASNRRLVNAIVDDVEAAMKAELGRAPVRVEGVREQQWVLVDYGDVVVHVFLAEIRDFYEIERLYTDVPTIPWQPDAPESA</sequence>
<dbReference type="SUPFAM" id="SSF81301">
    <property type="entry name" value="Nucleotidyltransferase"/>
    <property type="match status" value="1"/>
</dbReference>
<dbReference type="GO" id="GO:0005737">
    <property type="term" value="C:cytoplasm"/>
    <property type="evidence" value="ECO:0007669"/>
    <property type="project" value="UniProtKB-SubCell"/>
</dbReference>
<reference evidence="3 4" key="1">
    <citation type="submission" date="2019-03" db="EMBL/GenBank/DDBJ databases">
        <title>Sequencing the genomes of 1000 actinobacteria strains.</title>
        <authorList>
            <person name="Klenk H.-P."/>
        </authorList>
    </citation>
    <scope>NUCLEOTIDE SEQUENCE [LARGE SCALE GENOMIC DNA]</scope>
    <source>
        <strain evidence="3 4">DSM 18936</strain>
    </source>
</reference>
<dbReference type="AlphaFoldDB" id="A0A4R7HXE4"/>
<gene>
    <name evidence="2" type="primary">rsfS</name>
    <name evidence="3" type="ORF">BDK89_1291</name>
</gene>
<comment type="function">
    <text evidence="2">Functions as a ribosomal silencing factor. Interacts with ribosomal protein uL14 (rplN), blocking formation of intersubunit bridge B8. Prevents association of the 30S and 50S ribosomal subunits and the formation of functional ribosomes, thus repressing translation.</text>
</comment>